<name>A0A7Z7IGK4_9BURK</name>
<dbReference type="AlphaFoldDB" id="A0A7Z7IGK4"/>
<gene>
    <name evidence="1" type="ORF">SAMN05446927_8216</name>
</gene>
<dbReference type="EMBL" id="OCSU01000004">
    <property type="protein sequence ID" value="SOE91305.1"/>
    <property type="molecule type" value="Genomic_DNA"/>
</dbReference>
<comment type="caution">
    <text evidence="1">The sequence shown here is derived from an EMBL/GenBank/DDBJ whole genome shotgun (WGS) entry which is preliminary data.</text>
</comment>
<reference evidence="1 2" key="1">
    <citation type="submission" date="2017-09" db="EMBL/GenBank/DDBJ databases">
        <authorList>
            <person name="Varghese N."/>
            <person name="Submissions S."/>
        </authorList>
    </citation>
    <scope>NUCLEOTIDE SEQUENCE [LARGE SCALE GENOMIC DNA]</scope>
    <source>
        <strain evidence="1 2">OK806</strain>
    </source>
</reference>
<protein>
    <submittedName>
        <fullName evidence="1">Uncharacterized protein</fullName>
    </submittedName>
</protein>
<sequence length="32" mass="3482">MKANLTDEAQRKELAGLFDAAMQRLDDQGSAS</sequence>
<proteinExistence type="predicted"/>
<accession>A0A7Z7IGK4</accession>
<keyword evidence="2" id="KW-1185">Reference proteome</keyword>
<evidence type="ECO:0000313" key="1">
    <source>
        <dbReference type="EMBL" id="SOE91305.1"/>
    </source>
</evidence>
<organism evidence="1 2">
    <name type="scientific">Caballeronia arationis</name>
    <dbReference type="NCBI Taxonomy" id="1777142"/>
    <lineage>
        <taxon>Bacteria</taxon>
        <taxon>Pseudomonadati</taxon>
        <taxon>Pseudomonadota</taxon>
        <taxon>Betaproteobacteria</taxon>
        <taxon>Burkholderiales</taxon>
        <taxon>Burkholderiaceae</taxon>
        <taxon>Caballeronia</taxon>
    </lineage>
</organism>
<dbReference type="Proteomes" id="UP000219522">
    <property type="component" value="Unassembled WGS sequence"/>
</dbReference>
<evidence type="ECO:0000313" key="2">
    <source>
        <dbReference type="Proteomes" id="UP000219522"/>
    </source>
</evidence>